<name>A0A559J7U1_9BACL</name>
<reference evidence="2 3" key="1">
    <citation type="submission" date="2019-07" db="EMBL/GenBank/DDBJ databases">
        <authorList>
            <person name="Kim J."/>
        </authorList>
    </citation>
    <scope>NUCLEOTIDE SEQUENCE [LARGE SCALE GENOMIC DNA]</scope>
    <source>
        <strain evidence="2 3">G13</strain>
    </source>
</reference>
<dbReference type="Pfam" id="PF00561">
    <property type="entry name" value="Abhydrolase_1"/>
    <property type="match status" value="1"/>
</dbReference>
<evidence type="ECO:0000313" key="3">
    <source>
        <dbReference type="Proteomes" id="UP000316330"/>
    </source>
</evidence>
<evidence type="ECO:0000259" key="1">
    <source>
        <dbReference type="Pfam" id="PF00561"/>
    </source>
</evidence>
<dbReference type="Gene3D" id="3.40.50.1820">
    <property type="entry name" value="alpha/beta hydrolase"/>
    <property type="match status" value="1"/>
</dbReference>
<dbReference type="InterPro" id="IPR000073">
    <property type="entry name" value="AB_hydrolase_1"/>
</dbReference>
<keyword evidence="3" id="KW-1185">Reference proteome</keyword>
<evidence type="ECO:0000313" key="2">
    <source>
        <dbReference type="EMBL" id="TVX95943.1"/>
    </source>
</evidence>
<dbReference type="Proteomes" id="UP000316330">
    <property type="component" value="Unassembled WGS sequence"/>
</dbReference>
<sequence>MGKVPEGLKGMDVMRQTTWKGHTRYDFSVNEREGLVVVPANPAEGNPWIWRAAFFDAFAQADMAMLQRGWHLAYYEVSDMYGCPEAVRLMRSFQGHVESQFHLAKKTVLFGFSRGGFYSFNYAAEYPEQVSGLYLDAPALDIRSWPGGYGKAPRAEKEWQECLQNYGLTEETARDFKGNPLDKIDQVAEAGIPILVVYGDADKDAIFSENAEILIRRYRELGGEIKSIVKPGGEHHPHSLEDPAPIVEYLIANCNS</sequence>
<dbReference type="AlphaFoldDB" id="A0A559J7U1"/>
<feature type="domain" description="AB hydrolase-1" evidence="1">
    <location>
        <begin position="105"/>
        <end position="144"/>
    </location>
</feature>
<dbReference type="EMBL" id="VNJJ01000019">
    <property type="protein sequence ID" value="TVX95943.1"/>
    <property type="molecule type" value="Genomic_DNA"/>
</dbReference>
<comment type="caution">
    <text evidence="2">The sequence shown here is derived from an EMBL/GenBank/DDBJ whole genome shotgun (WGS) entry which is preliminary data.</text>
</comment>
<proteinExistence type="predicted"/>
<dbReference type="InterPro" id="IPR029058">
    <property type="entry name" value="AB_hydrolase_fold"/>
</dbReference>
<organism evidence="2 3">
    <name type="scientific">Cohnella terricola</name>
    <dbReference type="NCBI Taxonomy" id="1289167"/>
    <lineage>
        <taxon>Bacteria</taxon>
        <taxon>Bacillati</taxon>
        <taxon>Bacillota</taxon>
        <taxon>Bacilli</taxon>
        <taxon>Bacillales</taxon>
        <taxon>Paenibacillaceae</taxon>
        <taxon>Cohnella</taxon>
    </lineage>
</organism>
<dbReference type="SUPFAM" id="SSF53474">
    <property type="entry name" value="alpha/beta-Hydrolases"/>
    <property type="match status" value="1"/>
</dbReference>
<accession>A0A559J7U1</accession>
<dbReference type="OrthoDB" id="2513075at2"/>
<protein>
    <submittedName>
        <fullName evidence="2">Lysophospholipase</fullName>
    </submittedName>
</protein>
<gene>
    <name evidence="2" type="ORF">FPZ45_22245</name>
</gene>